<dbReference type="PANTHER" id="PTHR33505:SF4">
    <property type="entry name" value="PROTEIN PREY, MITOCHONDRIAL"/>
    <property type="match status" value="1"/>
</dbReference>
<reference evidence="2 3" key="1">
    <citation type="submission" date="2024-02" db="EMBL/GenBank/DDBJ databases">
        <title>Bacteria isolated from the canopy kelp, Nereocystis luetkeana.</title>
        <authorList>
            <person name="Pfister C.A."/>
            <person name="Younker I.T."/>
            <person name="Light S.H."/>
        </authorList>
    </citation>
    <scope>NUCLEOTIDE SEQUENCE [LARGE SCALE GENOMIC DNA]</scope>
    <source>
        <strain evidence="2 3">TI.2.07</strain>
    </source>
</reference>
<dbReference type="Pfam" id="PF03966">
    <property type="entry name" value="Trm112p"/>
    <property type="match status" value="1"/>
</dbReference>
<dbReference type="InterPro" id="IPR005651">
    <property type="entry name" value="Trm112-like"/>
</dbReference>
<evidence type="ECO:0000313" key="3">
    <source>
        <dbReference type="Proteomes" id="UP001366060"/>
    </source>
</evidence>
<accession>A0ABU9H7M1</accession>
<proteinExistence type="inferred from homology"/>
<organism evidence="2 3">
    <name type="scientific">Psychromonas arctica</name>
    <dbReference type="NCBI Taxonomy" id="168275"/>
    <lineage>
        <taxon>Bacteria</taxon>
        <taxon>Pseudomonadati</taxon>
        <taxon>Pseudomonadota</taxon>
        <taxon>Gammaproteobacteria</taxon>
        <taxon>Alteromonadales</taxon>
        <taxon>Psychromonadaceae</taxon>
        <taxon>Psychromonas</taxon>
    </lineage>
</organism>
<dbReference type="RefSeq" id="WP_160062031.1">
    <property type="nucleotide sequence ID" value="NZ_JBAKBA010000002.1"/>
</dbReference>
<evidence type="ECO:0000256" key="1">
    <source>
        <dbReference type="HAMAP-Rule" id="MF_01187"/>
    </source>
</evidence>
<name>A0ABU9H7M1_9GAMM</name>
<comment type="similarity">
    <text evidence="1">Belongs to the UPF0434 family.</text>
</comment>
<dbReference type="PANTHER" id="PTHR33505">
    <property type="entry name" value="ZGC:162634"/>
    <property type="match status" value="1"/>
</dbReference>
<keyword evidence="3" id="KW-1185">Reference proteome</keyword>
<dbReference type="HAMAP" id="MF_01187">
    <property type="entry name" value="UPF0434"/>
    <property type="match status" value="1"/>
</dbReference>
<comment type="caution">
    <text evidence="2">The sequence shown here is derived from an EMBL/GenBank/DDBJ whole genome shotgun (WGS) entry which is preliminary data.</text>
</comment>
<dbReference type="EMBL" id="JBAKBA010000002">
    <property type="protein sequence ID" value="MEL0657873.1"/>
    <property type="molecule type" value="Genomic_DNA"/>
</dbReference>
<protein>
    <recommendedName>
        <fullName evidence="1">UPF0434 protein V6255_01875</fullName>
    </recommendedName>
</protein>
<dbReference type="Proteomes" id="UP001366060">
    <property type="component" value="Unassembled WGS sequence"/>
</dbReference>
<dbReference type="SUPFAM" id="SSF158997">
    <property type="entry name" value="Trm112p-like"/>
    <property type="match status" value="1"/>
</dbReference>
<gene>
    <name evidence="2" type="ORF">V6255_01875</name>
</gene>
<dbReference type="Gene3D" id="2.20.25.10">
    <property type="match status" value="1"/>
</dbReference>
<sequence length="59" mass="6627">MLDIKLLDIIACPICKGKLAYNKADNELICKFDHLAYPVRDGIPALLQVEARKLSADER</sequence>
<evidence type="ECO:0000313" key="2">
    <source>
        <dbReference type="EMBL" id="MEL0657873.1"/>
    </source>
</evidence>